<dbReference type="EMBL" id="BSXS01001231">
    <property type="protein sequence ID" value="GME75525.1"/>
    <property type="molecule type" value="Genomic_DNA"/>
</dbReference>
<accession>A0ACB5SWZ0</accession>
<reference evidence="1" key="1">
    <citation type="submission" date="2023-04" db="EMBL/GenBank/DDBJ databases">
        <title>Ambrosiozyma monospora NBRC 10751.</title>
        <authorList>
            <person name="Ichikawa N."/>
            <person name="Sato H."/>
            <person name="Tonouchi N."/>
        </authorList>
    </citation>
    <scope>NUCLEOTIDE SEQUENCE</scope>
    <source>
        <strain evidence="1">NBRC 10751</strain>
    </source>
</reference>
<protein>
    <submittedName>
        <fullName evidence="1">Unnamed protein product</fullName>
    </submittedName>
</protein>
<name>A0ACB5SWZ0_AMBMO</name>
<gene>
    <name evidence="1" type="ORF">Amon02_000219500</name>
</gene>
<comment type="caution">
    <text evidence="1">The sequence shown here is derived from an EMBL/GenBank/DDBJ whole genome shotgun (WGS) entry which is preliminary data.</text>
</comment>
<keyword evidence="2" id="KW-1185">Reference proteome</keyword>
<dbReference type="Proteomes" id="UP001165064">
    <property type="component" value="Unassembled WGS sequence"/>
</dbReference>
<organism evidence="1 2">
    <name type="scientific">Ambrosiozyma monospora</name>
    <name type="common">Yeast</name>
    <name type="synonym">Endomycopsis monosporus</name>
    <dbReference type="NCBI Taxonomy" id="43982"/>
    <lineage>
        <taxon>Eukaryota</taxon>
        <taxon>Fungi</taxon>
        <taxon>Dikarya</taxon>
        <taxon>Ascomycota</taxon>
        <taxon>Saccharomycotina</taxon>
        <taxon>Pichiomycetes</taxon>
        <taxon>Pichiales</taxon>
        <taxon>Pichiaceae</taxon>
        <taxon>Ambrosiozyma</taxon>
    </lineage>
</organism>
<proteinExistence type="predicted"/>
<sequence>MLLFSLRLVNGPTLPATPAPLAAFLLGFLGELGFDAEPQPLPLPLLPVSLDCVTPVVLEAALAVALIVVLAVVVVFLLFFLPSTNADSG</sequence>
<evidence type="ECO:0000313" key="1">
    <source>
        <dbReference type="EMBL" id="GME75525.1"/>
    </source>
</evidence>
<evidence type="ECO:0000313" key="2">
    <source>
        <dbReference type="Proteomes" id="UP001165064"/>
    </source>
</evidence>